<comment type="caution">
    <text evidence="2">The sequence shown here is derived from an EMBL/GenBank/DDBJ whole genome shotgun (WGS) entry which is preliminary data.</text>
</comment>
<feature type="compositionally biased region" description="Pro residues" evidence="1">
    <location>
        <begin position="1"/>
        <end position="10"/>
    </location>
</feature>
<reference evidence="2" key="1">
    <citation type="submission" date="2022-02" db="EMBL/GenBank/DDBJ databases">
        <authorList>
            <person name="Henning P.M."/>
            <person name="McCubbin A.G."/>
            <person name="Shore J.S."/>
        </authorList>
    </citation>
    <scope>NUCLEOTIDE SEQUENCE</scope>
    <source>
        <strain evidence="2">F60SS</strain>
        <tissue evidence="2">Leaves</tissue>
    </source>
</reference>
<feature type="compositionally biased region" description="Acidic residues" evidence="1">
    <location>
        <begin position="26"/>
        <end position="43"/>
    </location>
</feature>
<feature type="compositionally biased region" description="Polar residues" evidence="1">
    <location>
        <begin position="105"/>
        <end position="116"/>
    </location>
</feature>
<feature type="region of interest" description="Disordered" evidence="1">
    <location>
        <begin position="145"/>
        <end position="166"/>
    </location>
</feature>
<dbReference type="AlphaFoldDB" id="A0A9Q0JF38"/>
<proteinExistence type="predicted"/>
<dbReference type="PANTHER" id="PTHR35123">
    <property type="entry name" value="OS07G0633900 PROTEIN-RELATED"/>
    <property type="match status" value="1"/>
</dbReference>
<protein>
    <submittedName>
        <fullName evidence="2">Uncharacterized protein</fullName>
    </submittedName>
</protein>
<feature type="compositionally biased region" description="Low complexity" evidence="1">
    <location>
        <begin position="71"/>
        <end position="81"/>
    </location>
</feature>
<feature type="compositionally biased region" description="Basic residues" evidence="1">
    <location>
        <begin position="54"/>
        <end position="70"/>
    </location>
</feature>
<evidence type="ECO:0000313" key="2">
    <source>
        <dbReference type="EMBL" id="KAJ4840451.1"/>
    </source>
</evidence>
<name>A0A9Q0JF38_9ROSI</name>
<organism evidence="2 3">
    <name type="scientific">Turnera subulata</name>
    <dbReference type="NCBI Taxonomy" id="218843"/>
    <lineage>
        <taxon>Eukaryota</taxon>
        <taxon>Viridiplantae</taxon>
        <taxon>Streptophyta</taxon>
        <taxon>Embryophyta</taxon>
        <taxon>Tracheophyta</taxon>
        <taxon>Spermatophyta</taxon>
        <taxon>Magnoliopsida</taxon>
        <taxon>eudicotyledons</taxon>
        <taxon>Gunneridae</taxon>
        <taxon>Pentapetalae</taxon>
        <taxon>rosids</taxon>
        <taxon>fabids</taxon>
        <taxon>Malpighiales</taxon>
        <taxon>Passifloraceae</taxon>
        <taxon>Turnera</taxon>
    </lineage>
</organism>
<accession>A0A9Q0JF38</accession>
<gene>
    <name evidence="2" type="ORF">Tsubulata_023021</name>
</gene>
<dbReference type="PANTHER" id="PTHR35123:SF2">
    <property type="entry name" value="UBIQUITIN CARBOXYL-TERMINAL HYDROLASE-LIKE PROTEIN"/>
    <property type="match status" value="1"/>
</dbReference>
<evidence type="ECO:0000313" key="3">
    <source>
        <dbReference type="Proteomes" id="UP001141552"/>
    </source>
</evidence>
<evidence type="ECO:0000256" key="1">
    <source>
        <dbReference type="SAM" id="MobiDB-lite"/>
    </source>
</evidence>
<reference evidence="2" key="2">
    <citation type="journal article" date="2023" name="Plants (Basel)">
        <title>Annotation of the Turnera subulata (Passifloraceae) Draft Genome Reveals the S-Locus Evolved after the Divergence of Turneroideae from Passifloroideae in a Stepwise Manner.</title>
        <authorList>
            <person name="Henning P.M."/>
            <person name="Roalson E.H."/>
            <person name="Mir W."/>
            <person name="McCubbin A.G."/>
            <person name="Shore J.S."/>
        </authorList>
    </citation>
    <scope>NUCLEOTIDE SEQUENCE</scope>
    <source>
        <strain evidence="2">F60SS</strain>
    </source>
</reference>
<keyword evidence="3" id="KW-1185">Reference proteome</keyword>
<dbReference type="EMBL" id="JAKUCV010003040">
    <property type="protein sequence ID" value="KAJ4840451.1"/>
    <property type="molecule type" value="Genomic_DNA"/>
</dbReference>
<feature type="compositionally biased region" description="Polar residues" evidence="1">
    <location>
        <begin position="152"/>
        <end position="164"/>
    </location>
</feature>
<sequence length="198" mass="22124">MLYAYPPSPPFMSGLPDTQIRKFDDREDDDDDDDQGGEEEEYEVGGPHPEKQQQRKNKKQQQKQKQRQKKTSSSSSISTSKLLRNKAKQVVLFPFTKSKQKIPTKPSNDINNNAASPSGCCGFSGKKKNKKKRRVVVPGSCFCFSGRAPPSSLGSPAESTTSDPNDPHFTFDMLKALIETNDFYSRECNTHLLDTSSP</sequence>
<feature type="region of interest" description="Disordered" evidence="1">
    <location>
        <begin position="1"/>
        <end position="130"/>
    </location>
</feature>
<dbReference type="Proteomes" id="UP001141552">
    <property type="component" value="Unassembled WGS sequence"/>
</dbReference>
<dbReference type="OrthoDB" id="693585at2759"/>